<accession>A0A1I0GFC8</accession>
<evidence type="ECO:0000256" key="1">
    <source>
        <dbReference type="ARBA" id="ARBA00024353"/>
    </source>
</evidence>
<dbReference type="Gene3D" id="1.10.10.1320">
    <property type="entry name" value="Anti-sigma factor, zinc-finger domain"/>
    <property type="match status" value="1"/>
</dbReference>
<dbReference type="InterPro" id="IPR041916">
    <property type="entry name" value="Anti_sigma_zinc_sf"/>
</dbReference>
<dbReference type="Pfam" id="PF13490">
    <property type="entry name" value="zf-HC2"/>
    <property type="match status" value="1"/>
</dbReference>
<dbReference type="EMBL" id="FOIM01000011">
    <property type="protein sequence ID" value="SET68708.1"/>
    <property type="molecule type" value="Genomic_DNA"/>
</dbReference>
<keyword evidence="3" id="KW-1133">Transmembrane helix</keyword>
<organism evidence="6 7">
    <name type="scientific">Enterocloster lavalensis</name>
    <dbReference type="NCBI Taxonomy" id="460384"/>
    <lineage>
        <taxon>Bacteria</taxon>
        <taxon>Bacillati</taxon>
        <taxon>Bacillota</taxon>
        <taxon>Clostridia</taxon>
        <taxon>Lachnospirales</taxon>
        <taxon>Lachnospiraceae</taxon>
        <taxon>Enterocloster</taxon>
    </lineage>
</organism>
<dbReference type="InterPro" id="IPR032250">
    <property type="entry name" value="DUF4825"/>
</dbReference>
<evidence type="ECO:0000259" key="5">
    <source>
        <dbReference type="Pfam" id="PF16107"/>
    </source>
</evidence>
<name>A0A1I0GFC8_9FIRM</name>
<feature type="transmembrane region" description="Helical" evidence="3">
    <location>
        <begin position="80"/>
        <end position="104"/>
    </location>
</feature>
<keyword evidence="7" id="KW-1185">Reference proteome</keyword>
<evidence type="ECO:0000259" key="4">
    <source>
        <dbReference type="Pfam" id="PF13490"/>
    </source>
</evidence>
<dbReference type="GO" id="GO:0008270">
    <property type="term" value="F:zinc ion binding"/>
    <property type="evidence" value="ECO:0007669"/>
    <property type="project" value="UniProtKB-KW"/>
</dbReference>
<evidence type="ECO:0000313" key="7">
    <source>
        <dbReference type="Proteomes" id="UP000198508"/>
    </source>
</evidence>
<evidence type="ECO:0000313" key="6">
    <source>
        <dbReference type="EMBL" id="SET68708.1"/>
    </source>
</evidence>
<dbReference type="AlphaFoldDB" id="A0A1I0GFC8"/>
<keyword evidence="3" id="KW-0472">Membrane</keyword>
<dbReference type="STRING" id="460384.SAMN05216313_11189"/>
<feature type="domain" description="DUF4825" evidence="5">
    <location>
        <begin position="199"/>
        <end position="283"/>
    </location>
</feature>
<comment type="similarity">
    <text evidence="1">Belongs to the zinc-associated anti-sigma factor (ZAS) superfamily. Anti-sigma-W factor family.</text>
</comment>
<dbReference type="RefSeq" id="WP_092363955.1">
    <property type="nucleotide sequence ID" value="NZ_FOIM01000011.1"/>
</dbReference>
<proteinExistence type="inferred from homology"/>
<keyword evidence="6" id="KW-0863">Zinc-finger</keyword>
<keyword evidence="6" id="KW-0479">Metal-binding</keyword>
<dbReference type="Pfam" id="PF16107">
    <property type="entry name" value="DUF4825"/>
    <property type="match status" value="1"/>
</dbReference>
<keyword evidence="6" id="KW-0862">Zinc</keyword>
<gene>
    <name evidence="6" type="ORF">SAMN05216313_11189</name>
</gene>
<feature type="domain" description="Putative zinc-finger" evidence="4">
    <location>
        <begin position="7"/>
        <end position="41"/>
    </location>
</feature>
<dbReference type="InterPro" id="IPR027383">
    <property type="entry name" value="Znf_put"/>
</dbReference>
<protein>
    <recommendedName>
        <fullName evidence="2">Anti-sigma-W factor RsiW</fullName>
    </recommendedName>
</protein>
<keyword evidence="3" id="KW-0812">Transmembrane</keyword>
<reference evidence="7" key="1">
    <citation type="submission" date="2016-10" db="EMBL/GenBank/DDBJ databases">
        <authorList>
            <person name="Varghese N."/>
            <person name="Submissions S."/>
        </authorList>
    </citation>
    <scope>NUCLEOTIDE SEQUENCE [LARGE SCALE GENOMIC DNA]</scope>
    <source>
        <strain evidence="7">NLAE-zl-G277</strain>
    </source>
</reference>
<evidence type="ECO:0000256" key="3">
    <source>
        <dbReference type="SAM" id="Phobius"/>
    </source>
</evidence>
<dbReference type="Proteomes" id="UP000198508">
    <property type="component" value="Unassembled WGS sequence"/>
</dbReference>
<evidence type="ECO:0000256" key="2">
    <source>
        <dbReference type="ARBA" id="ARBA00024438"/>
    </source>
</evidence>
<sequence length="333" mass="36878">MKQNIPCELIRDLLPLYVDGLTSEASNREIKEHLETCGSCRERYERMKRELEGEGIAALAEETREIDYLKKVRRRGLRKMLLTAAGILAAVALAIFVKLFVIGFPVDSYLITYMDVYEDTVRVGGVFYGSAQCYSRYRLAEQKDGTQKLVIYGTLPSPWNRDGAFNLEAELPEPSGALEIGGARILSDGTVISKLAGDLYRAKNPYIGDASADGRLAGALGIGAGLGSYQNQLQTSKEPYGWTFHFEDGVSNSAVFEEQMERYACVLLALTGNLGEVSWSYTVETESGPVKRERTVTEQECEKRLGAPVKSFGESPERVQEMLNILGLERPGM</sequence>